<evidence type="ECO:0000313" key="2">
    <source>
        <dbReference type="EMBL" id="CAH2105767.1"/>
    </source>
</evidence>
<dbReference type="Pfam" id="PF00078">
    <property type="entry name" value="RVT_1"/>
    <property type="match status" value="1"/>
</dbReference>
<comment type="caution">
    <text evidence="2">The sequence shown here is derived from an EMBL/GenBank/DDBJ whole genome shotgun (WGS) entry which is preliminary data.</text>
</comment>
<gene>
    <name evidence="2" type="ORF">EEDITHA_LOCUS19981</name>
</gene>
<sequence length="337" mass="38272">MQIPNVLRYNGQEVNNGETICKAFSDYFMSSFLHVGSGSHRVSREASNCTSYISSITVDEKIIHQIIKRLDPGCVPDMWKRAYITPVHKKGCRSEVSNYRPISKLCIIAKVFEKLIYRQTYSALCHSISLSQHGFIKGRSTVSNLILLGDYITDAMDDGYQVDVIYTDYSKAFDRIPHDILLNKLEMIGIHGDLLRWFASYVDNRCQAVVINNYISSWVVVPSGVPQGSLLGPLLFIIFVNDIEKCLKTSKLLCFADDMKIFARIRTYADAILLQEDLNLLQSYCIKNNLDLNPEKCTIMSFSRRVNTISYEYSLLTPRVGTGSRIRFPTARQEGLS</sequence>
<accession>A0AAU9V1Z9</accession>
<dbReference type="InterPro" id="IPR000477">
    <property type="entry name" value="RT_dom"/>
</dbReference>
<dbReference type="CDD" id="cd01650">
    <property type="entry name" value="RT_nLTR_like"/>
    <property type="match status" value="1"/>
</dbReference>
<proteinExistence type="predicted"/>
<dbReference type="SUPFAM" id="SSF56672">
    <property type="entry name" value="DNA/RNA polymerases"/>
    <property type="match status" value="1"/>
</dbReference>
<dbReference type="Proteomes" id="UP001153954">
    <property type="component" value="Unassembled WGS sequence"/>
</dbReference>
<name>A0AAU9V1Z9_EUPED</name>
<dbReference type="PROSITE" id="PS50878">
    <property type="entry name" value="RT_POL"/>
    <property type="match status" value="1"/>
</dbReference>
<dbReference type="AlphaFoldDB" id="A0AAU9V1Z9"/>
<organism evidence="2 3">
    <name type="scientific">Euphydryas editha</name>
    <name type="common">Edith's checkerspot</name>
    <dbReference type="NCBI Taxonomy" id="104508"/>
    <lineage>
        <taxon>Eukaryota</taxon>
        <taxon>Metazoa</taxon>
        <taxon>Ecdysozoa</taxon>
        <taxon>Arthropoda</taxon>
        <taxon>Hexapoda</taxon>
        <taxon>Insecta</taxon>
        <taxon>Pterygota</taxon>
        <taxon>Neoptera</taxon>
        <taxon>Endopterygota</taxon>
        <taxon>Lepidoptera</taxon>
        <taxon>Glossata</taxon>
        <taxon>Ditrysia</taxon>
        <taxon>Papilionoidea</taxon>
        <taxon>Nymphalidae</taxon>
        <taxon>Nymphalinae</taxon>
        <taxon>Euphydryas</taxon>
    </lineage>
</organism>
<dbReference type="EMBL" id="CAKOGL010000028">
    <property type="protein sequence ID" value="CAH2105767.1"/>
    <property type="molecule type" value="Genomic_DNA"/>
</dbReference>
<feature type="domain" description="Reverse transcriptase" evidence="1">
    <location>
        <begin position="68"/>
        <end position="313"/>
    </location>
</feature>
<dbReference type="GO" id="GO:0071897">
    <property type="term" value="P:DNA biosynthetic process"/>
    <property type="evidence" value="ECO:0007669"/>
    <property type="project" value="UniProtKB-ARBA"/>
</dbReference>
<keyword evidence="3" id="KW-1185">Reference proteome</keyword>
<evidence type="ECO:0000259" key="1">
    <source>
        <dbReference type="PROSITE" id="PS50878"/>
    </source>
</evidence>
<reference evidence="2" key="1">
    <citation type="submission" date="2022-03" db="EMBL/GenBank/DDBJ databases">
        <authorList>
            <person name="Tunstrom K."/>
        </authorList>
    </citation>
    <scope>NUCLEOTIDE SEQUENCE</scope>
</reference>
<dbReference type="InterPro" id="IPR043502">
    <property type="entry name" value="DNA/RNA_pol_sf"/>
</dbReference>
<evidence type="ECO:0000313" key="3">
    <source>
        <dbReference type="Proteomes" id="UP001153954"/>
    </source>
</evidence>
<protein>
    <recommendedName>
        <fullName evidence="1">Reverse transcriptase domain-containing protein</fullName>
    </recommendedName>
</protein>
<dbReference type="PANTHER" id="PTHR33332">
    <property type="entry name" value="REVERSE TRANSCRIPTASE DOMAIN-CONTAINING PROTEIN"/>
    <property type="match status" value="1"/>
</dbReference>